<name>A0AA96ERT7_9VIRU</name>
<protein>
    <submittedName>
        <fullName evidence="1">Uncharacterized protein</fullName>
    </submittedName>
</protein>
<gene>
    <name evidence="1" type="ORF">MarFTMF_005</name>
</gene>
<dbReference type="EMBL" id="OR343188">
    <property type="protein sequence ID" value="WNL49521.1"/>
    <property type="molecule type" value="Genomic_DNA"/>
</dbReference>
<organism evidence="1">
    <name type="scientific">Marseillevirus sp</name>
    <dbReference type="NCBI Taxonomy" id="2809551"/>
    <lineage>
        <taxon>Viruses</taxon>
        <taxon>Varidnaviria</taxon>
        <taxon>Bamfordvirae</taxon>
        <taxon>Nucleocytoviricota</taxon>
        <taxon>Megaviricetes</taxon>
        <taxon>Pimascovirales</taxon>
        <taxon>Pimascovirales incertae sedis</taxon>
        <taxon>Marseilleviridae</taxon>
        <taxon>Marseillevirus</taxon>
    </lineage>
</organism>
<evidence type="ECO:0000313" key="1">
    <source>
        <dbReference type="EMBL" id="WNL49521.1"/>
    </source>
</evidence>
<proteinExistence type="predicted"/>
<sequence length="48" mass="5709">MEKFVVGKNKNSSGKCRLSFYQVIFPIEHNTFSEKSRVEFPLLFLKKR</sequence>
<reference evidence="1" key="1">
    <citation type="submission" date="2023-07" db="EMBL/GenBank/DDBJ databases">
        <authorList>
            <person name="Xia Y."/>
        </authorList>
    </citation>
    <scope>NUCLEOTIDE SEQUENCE</scope>
    <source>
        <strain evidence="1">F</strain>
    </source>
</reference>
<accession>A0AA96ERT7</accession>